<sequence>MTLLALNVRRAPTLPVPGPSTRNASRAALEEENRAYKELYETLLARHNNPGTVSLATILSYPLSNRAKGTEARPKGRKVTTVRVLTSKKSFDHLQAEARAQEEKEAEKEEAARAREAERVRKEEEALEKGRKEDITKCKEEEQALEDARKKVEKAREDARKTAEKEEERERKRK</sequence>
<keyword evidence="3" id="KW-1185">Reference proteome</keyword>
<evidence type="ECO:0000313" key="3">
    <source>
        <dbReference type="Proteomes" id="UP000269721"/>
    </source>
</evidence>
<dbReference type="EMBL" id="KZ997696">
    <property type="protein sequence ID" value="RKO87082.1"/>
    <property type="molecule type" value="Genomic_DNA"/>
</dbReference>
<evidence type="ECO:0000256" key="1">
    <source>
        <dbReference type="SAM" id="MobiDB-lite"/>
    </source>
</evidence>
<reference evidence="3" key="1">
    <citation type="journal article" date="2018" name="Nat. Microbiol.">
        <title>Leveraging single-cell genomics to expand the fungal tree of life.</title>
        <authorList>
            <person name="Ahrendt S.R."/>
            <person name="Quandt C.A."/>
            <person name="Ciobanu D."/>
            <person name="Clum A."/>
            <person name="Salamov A."/>
            <person name="Andreopoulos B."/>
            <person name="Cheng J.F."/>
            <person name="Woyke T."/>
            <person name="Pelin A."/>
            <person name="Henrissat B."/>
            <person name="Reynolds N.K."/>
            <person name="Benny G.L."/>
            <person name="Smith M.E."/>
            <person name="James T.Y."/>
            <person name="Grigoriev I.V."/>
        </authorList>
    </citation>
    <scope>NUCLEOTIDE SEQUENCE [LARGE SCALE GENOMIC DNA]</scope>
</reference>
<accession>A0A4P9W562</accession>
<organism evidence="2 3">
    <name type="scientific">Blyttiomyces helicus</name>
    <dbReference type="NCBI Taxonomy" id="388810"/>
    <lineage>
        <taxon>Eukaryota</taxon>
        <taxon>Fungi</taxon>
        <taxon>Fungi incertae sedis</taxon>
        <taxon>Chytridiomycota</taxon>
        <taxon>Chytridiomycota incertae sedis</taxon>
        <taxon>Chytridiomycetes</taxon>
        <taxon>Chytridiomycetes incertae sedis</taxon>
        <taxon>Blyttiomyces</taxon>
    </lineage>
</organism>
<evidence type="ECO:0000313" key="2">
    <source>
        <dbReference type="EMBL" id="RKO87082.1"/>
    </source>
</evidence>
<feature type="region of interest" description="Disordered" evidence="1">
    <location>
        <begin position="93"/>
        <end position="174"/>
    </location>
</feature>
<proteinExistence type="predicted"/>
<gene>
    <name evidence="2" type="ORF">BDK51DRAFT_29188</name>
</gene>
<name>A0A4P9W562_9FUNG</name>
<dbReference type="Proteomes" id="UP000269721">
    <property type="component" value="Unassembled WGS sequence"/>
</dbReference>
<protein>
    <submittedName>
        <fullName evidence="2">Uncharacterized protein</fullName>
    </submittedName>
</protein>
<dbReference type="AlphaFoldDB" id="A0A4P9W562"/>